<evidence type="ECO:0000259" key="1">
    <source>
        <dbReference type="Pfam" id="PF00557"/>
    </source>
</evidence>
<dbReference type="SUPFAM" id="SSF55920">
    <property type="entry name" value="Creatinase/aminopeptidase"/>
    <property type="match status" value="1"/>
</dbReference>
<evidence type="ECO:0000313" key="2">
    <source>
        <dbReference type="EMBL" id="MDQ0167483.1"/>
    </source>
</evidence>
<keyword evidence="2" id="KW-0378">Hydrolase</keyword>
<dbReference type="CDD" id="cd01066">
    <property type="entry name" value="APP_MetAP"/>
    <property type="match status" value="1"/>
</dbReference>
<dbReference type="RefSeq" id="WP_343834463.1">
    <property type="nucleotide sequence ID" value="NZ_BAAADK010000001.1"/>
</dbReference>
<proteinExistence type="predicted"/>
<dbReference type="PANTHER" id="PTHR46112:SF3">
    <property type="entry name" value="AMINOPEPTIDASE YPDF"/>
    <property type="match status" value="1"/>
</dbReference>
<dbReference type="InterPro" id="IPR000994">
    <property type="entry name" value="Pept_M24"/>
</dbReference>
<dbReference type="Pfam" id="PF00557">
    <property type="entry name" value="Peptidase_M24"/>
    <property type="match status" value="1"/>
</dbReference>
<dbReference type="GO" id="GO:0004177">
    <property type="term" value="F:aminopeptidase activity"/>
    <property type="evidence" value="ECO:0007669"/>
    <property type="project" value="UniProtKB-KW"/>
</dbReference>
<reference evidence="2 3" key="1">
    <citation type="submission" date="2023-07" db="EMBL/GenBank/DDBJ databases">
        <title>Genomic Encyclopedia of Type Strains, Phase IV (KMG-IV): sequencing the most valuable type-strain genomes for metagenomic binning, comparative biology and taxonomic classification.</title>
        <authorList>
            <person name="Goeker M."/>
        </authorList>
    </citation>
    <scope>NUCLEOTIDE SEQUENCE [LARGE SCALE GENOMIC DNA]</scope>
    <source>
        <strain evidence="2 3">DSM 12751</strain>
    </source>
</reference>
<dbReference type="EMBL" id="JAUSTY010000016">
    <property type="protein sequence ID" value="MDQ0167483.1"/>
    <property type="molecule type" value="Genomic_DNA"/>
</dbReference>
<protein>
    <submittedName>
        <fullName evidence="2">Xaa-Pro aminopeptidase</fullName>
    </submittedName>
</protein>
<dbReference type="PANTHER" id="PTHR46112">
    <property type="entry name" value="AMINOPEPTIDASE"/>
    <property type="match status" value="1"/>
</dbReference>
<dbReference type="InterPro" id="IPR036005">
    <property type="entry name" value="Creatinase/aminopeptidase-like"/>
</dbReference>
<organism evidence="2 3">
    <name type="scientific">Caldalkalibacillus horti</name>
    <dbReference type="NCBI Taxonomy" id="77523"/>
    <lineage>
        <taxon>Bacteria</taxon>
        <taxon>Bacillati</taxon>
        <taxon>Bacillota</taxon>
        <taxon>Bacilli</taxon>
        <taxon>Bacillales</taxon>
        <taxon>Bacillaceae</taxon>
        <taxon>Caldalkalibacillus</taxon>
    </lineage>
</organism>
<dbReference type="Gene3D" id="3.90.230.10">
    <property type="entry name" value="Creatinase/methionine aminopeptidase superfamily"/>
    <property type="match status" value="1"/>
</dbReference>
<gene>
    <name evidence="2" type="ORF">J2S11_003408</name>
</gene>
<keyword evidence="3" id="KW-1185">Reference proteome</keyword>
<keyword evidence="2" id="KW-0645">Protease</keyword>
<comment type="caution">
    <text evidence="2">The sequence shown here is derived from an EMBL/GenBank/DDBJ whole genome shotgun (WGS) entry which is preliminary data.</text>
</comment>
<dbReference type="Proteomes" id="UP001235840">
    <property type="component" value="Unassembled WGS sequence"/>
</dbReference>
<feature type="domain" description="Peptidase M24" evidence="1">
    <location>
        <begin position="145"/>
        <end position="330"/>
    </location>
</feature>
<dbReference type="InterPro" id="IPR050659">
    <property type="entry name" value="Peptidase_M24B"/>
</dbReference>
<accession>A0ABT9W2L2</accession>
<name>A0ABT9W2L2_9BACI</name>
<keyword evidence="2" id="KW-0031">Aminopeptidase</keyword>
<sequence>MVVRKDIELKVSKVRKLFLDEKNYAAVYLQRRDHFSWLTSGGYNGVAYNTMKGECGILVTENRFCLVTNTIEKRRILEEELYDLPVDIMEYSWFESLEDALRKAVPNGRIASDHTSSCTVDETEALNQLRYSLTSLELERYLYFGELATDILESFCMGIKPGQSERDIAAGLNQAYLSAGLTPTVTLVGCDDRIDIYRHPIATAKIFTEKCMVVSCVSYKGLIVALTRMIYVKNPCEAKERFKHTARIDAEMITATQAGASTKALFEQVKVLYAEAGYADEWRLHHQGGAIGYQNRDYLITPTSTETIQLNQAFAWNPSIQGTKSEDTILTSESGPEIITCSQSGWPRINVVLSSGCKLSRPDIYTLD</sequence>
<evidence type="ECO:0000313" key="3">
    <source>
        <dbReference type="Proteomes" id="UP001235840"/>
    </source>
</evidence>